<feature type="transmembrane region" description="Helical" evidence="5">
    <location>
        <begin position="221"/>
        <end position="244"/>
    </location>
</feature>
<keyword evidence="4 5" id="KW-0472">Membrane</keyword>
<dbReference type="GO" id="GO:0000324">
    <property type="term" value="C:fungal-type vacuole"/>
    <property type="evidence" value="ECO:0007669"/>
    <property type="project" value="TreeGrafter"/>
</dbReference>
<evidence type="ECO:0000256" key="1">
    <source>
        <dbReference type="ARBA" id="ARBA00004141"/>
    </source>
</evidence>
<dbReference type="GO" id="GO:0005886">
    <property type="term" value="C:plasma membrane"/>
    <property type="evidence" value="ECO:0007669"/>
    <property type="project" value="TreeGrafter"/>
</dbReference>
<dbReference type="AlphaFoldDB" id="A0AAI9T6H3"/>
<organism evidence="6 7">
    <name type="scientific">Penicillium thymicola</name>
    <dbReference type="NCBI Taxonomy" id="293382"/>
    <lineage>
        <taxon>Eukaryota</taxon>
        <taxon>Fungi</taxon>
        <taxon>Dikarya</taxon>
        <taxon>Ascomycota</taxon>
        <taxon>Pezizomycotina</taxon>
        <taxon>Eurotiomycetes</taxon>
        <taxon>Eurotiomycetidae</taxon>
        <taxon>Eurotiales</taxon>
        <taxon>Aspergillaceae</taxon>
        <taxon>Penicillium</taxon>
    </lineage>
</organism>
<evidence type="ECO:0000256" key="5">
    <source>
        <dbReference type="SAM" id="Phobius"/>
    </source>
</evidence>
<proteinExistence type="predicted"/>
<feature type="transmembrane region" description="Helical" evidence="5">
    <location>
        <begin position="180"/>
        <end position="200"/>
    </location>
</feature>
<protein>
    <recommendedName>
        <fullName evidence="8">RTA1-domain-containing protein</fullName>
    </recommendedName>
</protein>
<keyword evidence="2 5" id="KW-0812">Transmembrane</keyword>
<name>A0AAI9T6H3_PENTH</name>
<comment type="caution">
    <text evidence="6">The sequence shown here is derived from an EMBL/GenBank/DDBJ whole genome shotgun (WGS) entry which is preliminary data.</text>
</comment>
<reference evidence="6" key="1">
    <citation type="submission" date="2015-06" db="EMBL/GenBank/DDBJ databases">
        <authorList>
            <person name="Nguyen H."/>
        </authorList>
    </citation>
    <scope>NUCLEOTIDE SEQUENCE</scope>
    <source>
        <strain evidence="6">DAOM 180753</strain>
    </source>
</reference>
<evidence type="ECO:0000256" key="3">
    <source>
        <dbReference type="ARBA" id="ARBA00022989"/>
    </source>
</evidence>
<dbReference type="Proteomes" id="UP001227192">
    <property type="component" value="Unassembled WGS sequence"/>
</dbReference>
<keyword evidence="3 5" id="KW-1133">Transmembrane helix</keyword>
<evidence type="ECO:0000313" key="7">
    <source>
        <dbReference type="Proteomes" id="UP001227192"/>
    </source>
</evidence>
<evidence type="ECO:0000313" key="6">
    <source>
        <dbReference type="EMBL" id="KAJ9481161.1"/>
    </source>
</evidence>
<feature type="transmembrane region" description="Helical" evidence="5">
    <location>
        <begin position="74"/>
        <end position="94"/>
    </location>
</feature>
<feature type="transmembrane region" description="Helical" evidence="5">
    <location>
        <begin position="299"/>
        <end position="319"/>
    </location>
</feature>
<dbReference type="PANTHER" id="PTHR31465:SF9">
    <property type="entry name" value="SPHINGOID LONG-CHAIN BASE TRANSPORTER RSB1"/>
    <property type="match status" value="1"/>
</dbReference>
<evidence type="ECO:0000256" key="4">
    <source>
        <dbReference type="ARBA" id="ARBA00023136"/>
    </source>
</evidence>
<feature type="transmembrane region" description="Helical" evidence="5">
    <location>
        <begin position="339"/>
        <end position="359"/>
    </location>
</feature>
<feature type="transmembrane region" description="Helical" evidence="5">
    <location>
        <begin position="149"/>
        <end position="168"/>
    </location>
</feature>
<dbReference type="EMBL" id="LACB01000884">
    <property type="protein sequence ID" value="KAJ9481161.1"/>
    <property type="molecule type" value="Genomic_DNA"/>
</dbReference>
<dbReference type="InterPro" id="IPR007568">
    <property type="entry name" value="RTA1"/>
</dbReference>
<dbReference type="PANTHER" id="PTHR31465">
    <property type="entry name" value="PROTEIN RTA1-RELATED"/>
    <property type="match status" value="1"/>
</dbReference>
<comment type="subcellular location">
    <subcellularLocation>
        <location evidence="1">Membrane</location>
        <topology evidence="1">Multi-pass membrane protein</topology>
    </subcellularLocation>
</comment>
<sequence>MGELKRIRTRTRTRTWTRTRTRTRSKCKGLGIGDPPGNGLTWDPLYRINLHRSVDYCDESIMDLLISIQAQHSLSSNFILAYLIFQGSLLYVIMSNTDDCTLQTCPLSDAYIQYQPNMAGNIFYLVLFAILLIGQIGTGIVFRSWSFMVPMVAGLILEVIGYLGRILLHDNPFSFNAFLVYLICLTIAPAFFTAGIYLCLGRIITVYGEEFSRLKPRTYTYLFVTCDLISLILQAAGGAITSIADEQSLHDTGVNIMIAGLVFQVASLVVFSILAIEYGVRVLRGRRLHSPTQERPASWMRRSFLLGLTSAVLTILIRSSFRVAELQGGFHSKLANDEIALMILEGAMVSIACICLTGLHPALLVGKNWSTGQAISRDMEMEDK</sequence>
<reference evidence="6" key="2">
    <citation type="journal article" date="2016" name="Fungal Biol.">
        <title>Ochratoxin A production by Penicillium thymicola.</title>
        <authorList>
            <person name="Nguyen H.D.T."/>
            <person name="McMullin D.R."/>
            <person name="Ponomareva E."/>
            <person name="Riley R."/>
            <person name="Pomraning K.R."/>
            <person name="Baker S.E."/>
            <person name="Seifert K.A."/>
        </authorList>
    </citation>
    <scope>NUCLEOTIDE SEQUENCE</scope>
    <source>
        <strain evidence="6">DAOM 180753</strain>
    </source>
</reference>
<dbReference type="Pfam" id="PF04479">
    <property type="entry name" value="RTA1"/>
    <property type="match status" value="1"/>
</dbReference>
<gene>
    <name evidence="6" type="ORF">VN97_g12338</name>
</gene>
<feature type="transmembrane region" description="Helical" evidence="5">
    <location>
        <begin position="122"/>
        <end position="142"/>
    </location>
</feature>
<evidence type="ECO:0000256" key="2">
    <source>
        <dbReference type="ARBA" id="ARBA00022692"/>
    </source>
</evidence>
<accession>A0AAI9T6H3</accession>
<evidence type="ECO:0008006" key="8">
    <source>
        <dbReference type="Google" id="ProtNLM"/>
    </source>
</evidence>
<feature type="transmembrane region" description="Helical" evidence="5">
    <location>
        <begin position="256"/>
        <end position="278"/>
    </location>
</feature>
<keyword evidence="7" id="KW-1185">Reference proteome</keyword>